<dbReference type="Pfam" id="PF11193">
    <property type="entry name" value="DUF2812"/>
    <property type="match status" value="1"/>
</dbReference>
<sequence length="393" mass="45758">MKTKRKILWLDLWQIAEQEAWLADKAAKGWELTKMTGLTANFKKAAPQTITYKTDIFKEPISQNPEQLKQYEQAGWRYVASRGHLHFFRNNSQSTVKEIHTDPIHQAETIRLLKTSLKIRAYLIALLTLIGIALAVFMLTLDPVRNYLNDEFLSPIIQIFIFIGINLLILKGLIHLNKLIKILQSNQRIQPVPDFRKKYYQNKIIGLSVISFFAVFFLYEFSKSGNTTLAKSFPPIPEKELPVVQMDDFTDKTNHKPYFYDQNSNRDNYYSVNSSILVPEQYELQQHVEVEGEKWEDGSGPYRPSLTSRQYIFLNEVLAKRLFQYLIDSEEELHRGDATFPNTTVFDELVVLENSVLSRKGHIIYYVTYYGKESVEEIIHAMELLLTDEAQRS</sequence>
<proteinExistence type="predicted"/>
<protein>
    <submittedName>
        <fullName evidence="2">DUF2812 domain-containing protein</fullName>
    </submittedName>
</protein>
<evidence type="ECO:0000256" key="1">
    <source>
        <dbReference type="SAM" id="Phobius"/>
    </source>
</evidence>
<accession>A0A5D4SK65</accession>
<comment type="caution">
    <text evidence="2">The sequence shown here is derived from an EMBL/GenBank/DDBJ whole genome shotgun (WGS) entry which is preliminary data.</text>
</comment>
<feature type="transmembrane region" description="Helical" evidence="1">
    <location>
        <begin position="204"/>
        <end position="222"/>
    </location>
</feature>
<evidence type="ECO:0000313" key="2">
    <source>
        <dbReference type="EMBL" id="TYS63623.1"/>
    </source>
</evidence>
<feature type="transmembrane region" description="Helical" evidence="1">
    <location>
        <begin position="152"/>
        <end position="174"/>
    </location>
</feature>
<feature type="transmembrane region" description="Helical" evidence="1">
    <location>
        <begin position="121"/>
        <end position="140"/>
    </location>
</feature>
<dbReference type="EMBL" id="VTEV01000009">
    <property type="protein sequence ID" value="TYS63623.1"/>
    <property type="molecule type" value="Genomic_DNA"/>
</dbReference>
<organism evidence="2 3">
    <name type="scientific">Sutcliffiella horikoshii</name>
    <dbReference type="NCBI Taxonomy" id="79883"/>
    <lineage>
        <taxon>Bacteria</taxon>
        <taxon>Bacillati</taxon>
        <taxon>Bacillota</taxon>
        <taxon>Bacilli</taxon>
        <taxon>Bacillales</taxon>
        <taxon>Bacillaceae</taxon>
        <taxon>Sutcliffiella</taxon>
    </lineage>
</organism>
<keyword evidence="1" id="KW-0812">Transmembrane</keyword>
<name>A0A5D4SK65_9BACI</name>
<keyword evidence="1" id="KW-0472">Membrane</keyword>
<gene>
    <name evidence="2" type="ORF">FZC76_19225</name>
</gene>
<reference evidence="2 3" key="1">
    <citation type="submission" date="2019-08" db="EMBL/GenBank/DDBJ databases">
        <title>Bacillus genomes from the desert of Cuatro Cienegas, Coahuila.</title>
        <authorList>
            <person name="Olmedo-Alvarez G."/>
        </authorList>
    </citation>
    <scope>NUCLEOTIDE SEQUENCE [LARGE SCALE GENOMIC DNA]</scope>
    <source>
        <strain evidence="2 3">CH28_1T</strain>
    </source>
</reference>
<dbReference type="AlphaFoldDB" id="A0A5D4SK65"/>
<dbReference type="InterPro" id="IPR021359">
    <property type="entry name" value="DUF2812"/>
</dbReference>
<dbReference type="Proteomes" id="UP000322524">
    <property type="component" value="Unassembled WGS sequence"/>
</dbReference>
<evidence type="ECO:0000313" key="3">
    <source>
        <dbReference type="Proteomes" id="UP000322524"/>
    </source>
</evidence>
<dbReference type="RefSeq" id="WP_148989793.1">
    <property type="nucleotide sequence ID" value="NZ_VTEV01000009.1"/>
</dbReference>
<keyword evidence="1" id="KW-1133">Transmembrane helix</keyword>
<dbReference type="OrthoDB" id="8230517at2"/>